<evidence type="ECO:0000313" key="8">
    <source>
        <dbReference type="Proteomes" id="UP001202281"/>
    </source>
</evidence>
<dbReference type="PANTHER" id="PTHR23427:SF2">
    <property type="entry name" value="SURFEIT LOCUS PROTEIN 1"/>
    <property type="match status" value="1"/>
</dbReference>
<accession>A0ABT0BKQ7</accession>
<organism evidence="7 8">
    <name type="scientific">Novosphingobium beihaiensis</name>
    <dbReference type="NCBI Taxonomy" id="2930389"/>
    <lineage>
        <taxon>Bacteria</taxon>
        <taxon>Pseudomonadati</taxon>
        <taxon>Pseudomonadota</taxon>
        <taxon>Alphaproteobacteria</taxon>
        <taxon>Sphingomonadales</taxon>
        <taxon>Sphingomonadaceae</taxon>
        <taxon>Novosphingobium</taxon>
    </lineage>
</organism>
<dbReference type="PANTHER" id="PTHR23427">
    <property type="entry name" value="SURFEIT LOCUS PROTEIN"/>
    <property type="match status" value="1"/>
</dbReference>
<dbReference type="CDD" id="cd06662">
    <property type="entry name" value="SURF1"/>
    <property type="match status" value="1"/>
</dbReference>
<proteinExistence type="inferred from homology"/>
<dbReference type="Pfam" id="PF02104">
    <property type="entry name" value="SURF1"/>
    <property type="match status" value="1"/>
</dbReference>
<sequence>MLFALIAFVALGVWQVKRLHWKHDLIARVNARVHAAPATLPSARRLASAPAHALDYMRVKVSGTYAAPQTALVRAATELGTGYWAMTPLHIADGRTVWINRGFLPAGTTVFEAARTTPPGPVTVTGFVRASEPGGSLLQSNRPQDDRWYSRDVAALSKAKRSGPAAPVFIDAQTENAARHAAGKPAPVPGLTVIHFPDNHLQYALTWFAMAALSLVAIGVVWRRRA</sequence>
<dbReference type="PROSITE" id="PS50895">
    <property type="entry name" value="SURF1"/>
    <property type="match status" value="1"/>
</dbReference>
<comment type="caution">
    <text evidence="7">The sequence shown here is derived from an EMBL/GenBank/DDBJ whole genome shotgun (WGS) entry which is preliminary data.</text>
</comment>
<keyword evidence="4 6" id="KW-1133">Transmembrane helix</keyword>
<evidence type="ECO:0000256" key="3">
    <source>
        <dbReference type="ARBA" id="ARBA00022692"/>
    </source>
</evidence>
<dbReference type="InterPro" id="IPR045214">
    <property type="entry name" value="Surf1/Surf4"/>
</dbReference>
<evidence type="ECO:0000256" key="4">
    <source>
        <dbReference type="ARBA" id="ARBA00022989"/>
    </source>
</evidence>
<evidence type="ECO:0000256" key="2">
    <source>
        <dbReference type="ARBA" id="ARBA00007165"/>
    </source>
</evidence>
<gene>
    <name evidence="7" type="ORF">MTR66_02250</name>
</gene>
<comment type="similarity">
    <text evidence="2 6">Belongs to the SURF1 family.</text>
</comment>
<dbReference type="InterPro" id="IPR002994">
    <property type="entry name" value="Surf1/Shy1"/>
</dbReference>
<dbReference type="RefSeq" id="WP_243917523.1">
    <property type="nucleotide sequence ID" value="NZ_JALHLG010000003.1"/>
</dbReference>
<feature type="transmembrane region" description="Helical" evidence="6">
    <location>
        <begin position="201"/>
        <end position="222"/>
    </location>
</feature>
<comment type="caution">
    <text evidence="6">Lacks conserved residue(s) required for the propagation of feature annotation.</text>
</comment>
<evidence type="ECO:0000256" key="1">
    <source>
        <dbReference type="ARBA" id="ARBA00004370"/>
    </source>
</evidence>
<keyword evidence="6" id="KW-1003">Cell membrane</keyword>
<keyword evidence="3 6" id="KW-0812">Transmembrane</keyword>
<dbReference type="Proteomes" id="UP001202281">
    <property type="component" value="Unassembled WGS sequence"/>
</dbReference>
<keyword evidence="8" id="KW-1185">Reference proteome</keyword>
<evidence type="ECO:0000256" key="5">
    <source>
        <dbReference type="ARBA" id="ARBA00023136"/>
    </source>
</evidence>
<dbReference type="EMBL" id="JALHLG010000003">
    <property type="protein sequence ID" value="MCJ2185630.1"/>
    <property type="molecule type" value="Genomic_DNA"/>
</dbReference>
<reference evidence="7 8" key="1">
    <citation type="submission" date="2022-04" db="EMBL/GenBank/DDBJ databases">
        <title>Identification of a novel bacterium isolated from mangrove sediments.</title>
        <authorList>
            <person name="Pan X."/>
        </authorList>
    </citation>
    <scope>NUCLEOTIDE SEQUENCE [LARGE SCALE GENOMIC DNA]</scope>
    <source>
        <strain evidence="7 8">B2638</strain>
    </source>
</reference>
<keyword evidence="5 6" id="KW-0472">Membrane</keyword>
<evidence type="ECO:0000313" key="7">
    <source>
        <dbReference type="EMBL" id="MCJ2185630.1"/>
    </source>
</evidence>
<name>A0ABT0BKQ7_9SPHN</name>
<protein>
    <recommendedName>
        <fullName evidence="6">SURF1-like protein</fullName>
    </recommendedName>
</protein>
<comment type="subcellular location">
    <subcellularLocation>
        <location evidence="6">Cell membrane</location>
        <topology evidence="6">Multi-pass membrane protein</topology>
    </subcellularLocation>
    <subcellularLocation>
        <location evidence="1">Membrane</location>
    </subcellularLocation>
</comment>
<evidence type="ECO:0000256" key="6">
    <source>
        <dbReference type="RuleBase" id="RU363076"/>
    </source>
</evidence>